<comment type="caution">
    <text evidence="3">The sequence shown here is derived from an EMBL/GenBank/DDBJ whole genome shotgun (WGS) entry which is preliminary data.</text>
</comment>
<dbReference type="InterPro" id="IPR003131">
    <property type="entry name" value="T1-type_BTB"/>
</dbReference>
<gene>
    <name evidence="3" type="ORF">M569_17698</name>
</gene>
<evidence type="ECO:0000313" key="3">
    <source>
        <dbReference type="EMBL" id="EPS57124.1"/>
    </source>
</evidence>
<evidence type="ECO:0000256" key="1">
    <source>
        <dbReference type="ARBA" id="ARBA00004906"/>
    </source>
</evidence>
<reference evidence="3 4" key="1">
    <citation type="journal article" date="2013" name="BMC Genomics">
        <title>The miniature genome of a carnivorous plant Genlisea aurea contains a low number of genes and short non-coding sequences.</title>
        <authorList>
            <person name="Leushkin E.V."/>
            <person name="Sutormin R.A."/>
            <person name="Nabieva E.R."/>
            <person name="Penin A.A."/>
            <person name="Kondrashov A.S."/>
            <person name="Logacheva M.D."/>
        </authorList>
    </citation>
    <scope>NUCLEOTIDE SEQUENCE [LARGE SCALE GENOMIC DNA]</scope>
</reference>
<dbReference type="Gene3D" id="3.30.710.10">
    <property type="entry name" value="Potassium Channel Kv1.1, Chain A"/>
    <property type="match status" value="1"/>
</dbReference>
<organism evidence="3 4">
    <name type="scientific">Genlisea aurea</name>
    <dbReference type="NCBI Taxonomy" id="192259"/>
    <lineage>
        <taxon>Eukaryota</taxon>
        <taxon>Viridiplantae</taxon>
        <taxon>Streptophyta</taxon>
        <taxon>Embryophyta</taxon>
        <taxon>Tracheophyta</taxon>
        <taxon>Spermatophyta</taxon>
        <taxon>Magnoliopsida</taxon>
        <taxon>eudicotyledons</taxon>
        <taxon>Gunneridae</taxon>
        <taxon>Pentapetalae</taxon>
        <taxon>asterids</taxon>
        <taxon>lamiids</taxon>
        <taxon>Lamiales</taxon>
        <taxon>Lentibulariaceae</taxon>
        <taxon>Genlisea</taxon>
    </lineage>
</organism>
<accession>S8BRT6</accession>
<dbReference type="PANTHER" id="PTHR14499">
    <property type="entry name" value="POTASSIUM CHANNEL TETRAMERIZATION DOMAIN-CONTAINING"/>
    <property type="match status" value="1"/>
</dbReference>
<evidence type="ECO:0000313" key="4">
    <source>
        <dbReference type="Proteomes" id="UP000015453"/>
    </source>
</evidence>
<dbReference type="SUPFAM" id="SSF54695">
    <property type="entry name" value="POZ domain"/>
    <property type="match status" value="1"/>
</dbReference>
<name>S8BRT6_9LAMI</name>
<feature type="domain" description="Potassium channel tetramerisation-type BTB" evidence="2">
    <location>
        <begin position="2"/>
        <end position="60"/>
    </location>
</feature>
<protein>
    <recommendedName>
        <fullName evidence="2">Potassium channel tetramerisation-type BTB domain-containing protein</fullName>
    </recommendedName>
</protein>
<keyword evidence="4" id="KW-1185">Reference proteome</keyword>
<dbReference type="EMBL" id="AUSU01010630">
    <property type="protein sequence ID" value="EPS57124.1"/>
    <property type="molecule type" value="Genomic_DNA"/>
</dbReference>
<comment type="pathway">
    <text evidence="1">Protein modification; protein ubiquitination.</text>
</comment>
<dbReference type="Pfam" id="PF02214">
    <property type="entry name" value="BTB_2"/>
    <property type="match status" value="1"/>
</dbReference>
<dbReference type="PANTHER" id="PTHR14499:SF136">
    <property type="entry name" value="GH08630P"/>
    <property type="match status" value="1"/>
</dbReference>
<dbReference type="Proteomes" id="UP000015453">
    <property type="component" value="Unassembled WGS sequence"/>
</dbReference>
<sequence length="63" mass="7513">VIRLNVGGEIIMTTRQTLTKIPKSTLYFMFNGRWEQKLQIDQNGNIFFDFNPIIFRHLIDQLQ</sequence>
<dbReference type="GO" id="GO:0051260">
    <property type="term" value="P:protein homooligomerization"/>
    <property type="evidence" value="ECO:0007669"/>
    <property type="project" value="InterPro"/>
</dbReference>
<evidence type="ECO:0000259" key="2">
    <source>
        <dbReference type="Pfam" id="PF02214"/>
    </source>
</evidence>
<proteinExistence type="predicted"/>
<feature type="non-terminal residue" evidence="3">
    <location>
        <position position="1"/>
    </location>
</feature>
<dbReference type="InterPro" id="IPR011333">
    <property type="entry name" value="SKP1/BTB/POZ_sf"/>
</dbReference>
<feature type="non-terminal residue" evidence="3">
    <location>
        <position position="63"/>
    </location>
</feature>
<dbReference type="OrthoDB" id="542697at2759"/>
<dbReference type="AlphaFoldDB" id="S8BRT6"/>